<gene>
    <name evidence="1" type="ORF">EW093_02325</name>
</gene>
<protein>
    <submittedName>
        <fullName evidence="1">Uncharacterized protein</fullName>
    </submittedName>
</protein>
<dbReference type="RefSeq" id="WP_149566839.1">
    <property type="nucleotide sequence ID" value="NZ_CP035807.1"/>
</dbReference>
<sequence>MGQKNVLSNDVNYYSLEQLMKSQILENETTIELPGAISFAAAGEANLISNINFSKGSYE</sequence>
<reference evidence="1 2" key="1">
    <citation type="submission" date="2019-02" db="EMBL/GenBank/DDBJ databases">
        <authorList>
            <person name="Fomenkov A."/>
            <person name="Dubinina G."/>
            <person name="Grabovich M."/>
            <person name="Vincze T."/>
            <person name="Roberts R.J."/>
        </authorList>
    </citation>
    <scope>NUCLEOTIDE SEQUENCE [LARGE SCALE GENOMIC DNA]</scope>
    <source>
        <strain evidence="1 2">P</strain>
    </source>
</reference>
<evidence type="ECO:0000313" key="1">
    <source>
        <dbReference type="EMBL" id="QEN03581.1"/>
    </source>
</evidence>
<reference evidence="1 2" key="2">
    <citation type="submission" date="2019-09" db="EMBL/GenBank/DDBJ databases">
        <title>Complete Genome Sequence and Methylome Analysis of free living Spirochaetas.</title>
        <authorList>
            <person name="Leshcheva N."/>
            <person name="Mikheeva N."/>
        </authorList>
    </citation>
    <scope>NUCLEOTIDE SEQUENCE [LARGE SCALE GENOMIC DNA]</scope>
    <source>
        <strain evidence="1 2">P</strain>
    </source>
</reference>
<name>A0A5C1Q7Y8_9SPIO</name>
<proteinExistence type="predicted"/>
<keyword evidence="2" id="KW-1185">Reference proteome</keyword>
<dbReference type="Proteomes" id="UP000323824">
    <property type="component" value="Chromosome"/>
</dbReference>
<accession>A0A5C1Q7Y8</accession>
<evidence type="ECO:0000313" key="2">
    <source>
        <dbReference type="Proteomes" id="UP000323824"/>
    </source>
</evidence>
<organism evidence="1 2">
    <name type="scientific">Thiospirochaeta perfilievii</name>
    <dbReference type="NCBI Taxonomy" id="252967"/>
    <lineage>
        <taxon>Bacteria</taxon>
        <taxon>Pseudomonadati</taxon>
        <taxon>Spirochaetota</taxon>
        <taxon>Spirochaetia</taxon>
        <taxon>Spirochaetales</taxon>
        <taxon>Spirochaetaceae</taxon>
        <taxon>Thiospirochaeta</taxon>
    </lineage>
</organism>
<dbReference type="AlphaFoldDB" id="A0A5C1Q7Y8"/>
<dbReference type="EMBL" id="CP035807">
    <property type="protein sequence ID" value="QEN03581.1"/>
    <property type="molecule type" value="Genomic_DNA"/>
</dbReference>
<dbReference type="KEGG" id="sper:EW093_02325"/>